<dbReference type="KEGG" id="marp:QYS47_20385"/>
<feature type="compositionally biased region" description="Basic and acidic residues" evidence="1">
    <location>
        <begin position="24"/>
        <end position="33"/>
    </location>
</feature>
<feature type="region of interest" description="Disordered" evidence="1">
    <location>
        <begin position="1"/>
        <end position="50"/>
    </location>
</feature>
<dbReference type="Proteomes" id="UP001232019">
    <property type="component" value="Chromosome"/>
</dbReference>
<protein>
    <recommendedName>
        <fullName evidence="3">DNA polymerase-3 subunit gamma/tau</fullName>
    </recommendedName>
</protein>
<gene>
    <name evidence="2" type="ORF">QYS47_20385</name>
</gene>
<sequence>MAAKARQNKPLKSSPSIPKPGESVQKKTEEKKPNPIVGTSSEESSEEMSTSTVQKLDLNAEELKKVVNQFVEQNKVGPLVENSLKNSIHLEEQMITVELSNPVEVDGIEKIKADFLNFIRAKFQNQEIQLQHHVNIEKAAERPYTPKEKFDAMMKENPLLGKLRDTFGLDPDY</sequence>
<feature type="compositionally biased region" description="Low complexity" evidence="1">
    <location>
        <begin position="39"/>
        <end position="50"/>
    </location>
</feature>
<reference evidence="2" key="1">
    <citation type="submission" date="2023-08" db="EMBL/GenBank/DDBJ databases">
        <title>Comparative genomics and taxonomic characterization of three novel marine species of genus Marivirga.</title>
        <authorList>
            <person name="Muhammad N."/>
            <person name="Kim S.-G."/>
        </authorList>
    </citation>
    <scope>NUCLEOTIDE SEQUENCE</scope>
    <source>
        <strain evidence="2">BKB1-2</strain>
    </source>
</reference>
<feature type="compositionally biased region" description="Low complexity" evidence="1">
    <location>
        <begin position="10"/>
        <end position="20"/>
    </location>
</feature>
<dbReference type="EMBL" id="CP129968">
    <property type="protein sequence ID" value="WKK79668.2"/>
    <property type="molecule type" value="Genomic_DNA"/>
</dbReference>
<organism evidence="2">
    <name type="scientific">Marivirga arenosa</name>
    <dbReference type="NCBI Taxonomy" id="3059076"/>
    <lineage>
        <taxon>Bacteria</taxon>
        <taxon>Pseudomonadati</taxon>
        <taxon>Bacteroidota</taxon>
        <taxon>Cytophagia</taxon>
        <taxon>Cytophagales</taxon>
        <taxon>Marivirgaceae</taxon>
        <taxon>Marivirga</taxon>
    </lineage>
</organism>
<evidence type="ECO:0008006" key="3">
    <source>
        <dbReference type="Google" id="ProtNLM"/>
    </source>
</evidence>
<evidence type="ECO:0000313" key="2">
    <source>
        <dbReference type="EMBL" id="WKK79668.2"/>
    </source>
</evidence>
<dbReference type="RefSeq" id="WP_322346842.1">
    <property type="nucleotide sequence ID" value="NZ_CP129968.2"/>
</dbReference>
<evidence type="ECO:0000256" key="1">
    <source>
        <dbReference type="SAM" id="MobiDB-lite"/>
    </source>
</evidence>
<accession>A0AA49GE09</accession>
<proteinExistence type="predicted"/>
<dbReference type="AlphaFoldDB" id="A0AA49GE09"/>
<name>A0AA49GE09_9BACT</name>